<proteinExistence type="predicted"/>
<sequence>MPAPYGLGPADEFPIHQLPQPVAWPGTSDRNFYDRSYLNAHDRTGNIFLISGIGYYPILGVKDAFFMIRRSTDKGEFTHAVQFSDAIDNDRLHPHVGNYRMDVTEPMRRLHLTVAETEGIAVDLEWNGLFDVVQEQTHKMRAGSRVTLDAQRFAQTGTWSGSITIDGEEIAVDPAVWIGSRDRSWGVRPNGEPEPAGRPADPPFEGMWWNYYPLAFDDFQIVLIIQEDPDGFRVLNDCTRVWKDGRVEQLGWPRITVHYGSGTRIPTGATVETTTQDGSPLKVEISSLLGAPIHVGGGYGGDSDWSHGLWLGEKFSRRLDYDMTDPAVAGRIPFGVIDHVGRAECTEAGGTVREGWGLFEHGALGRHDPSGFSDWLSVAP</sequence>
<dbReference type="EMBL" id="CP045810">
    <property type="protein sequence ID" value="QHN41137.1"/>
    <property type="molecule type" value="Genomic_DNA"/>
</dbReference>
<gene>
    <name evidence="1" type="ORF">GII30_19970</name>
</gene>
<dbReference type="AlphaFoldDB" id="A0A857KPG7"/>
<organism evidence="1">
    <name type="scientific">Gordonia amarae</name>
    <dbReference type="NCBI Taxonomy" id="36821"/>
    <lineage>
        <taxon>Bacteria</taxon>
        <taxon>Bacillati</taxon>
        <taxon>Actinomycetota</taxon>
        <taxon>Actinomycetes</taxon>
        <taxon>Mycobacteriales</taxon>
        <taxon>Gordoniaceae</taxon>
        <taxon>Gordonia</taxon>
    </lineage>
</organism>
<protein>
    <submittedName>
        <fullName evidence="1">Uncharacterized protein</fullName>
    </submittedName>
</protein>
<evidence type="ECO:0000313" key="1">
    <source>
        <dbReference type="EMBL" id="QHN41137.1"/>
    </source>
</evidence>
<accession>A0A857KPG7</accession>
<dbReference type="RefSeq" id="WP_005184575.1">
    <property type="nucleotide sequence ID" value="NZ_CP045804.1"/>
</dbReference>
<dbReference type="SUPFAM" id="SSF159245">
    <property type="entry name" value="AttH-like"/>
    <property type="match status" value="1"/>
</dbReference>
<name>A0A857KPG7_9ACTN</name>
<reference evidence="1" key="1">
    <citation type="journal article" date="2021" name="Nat. Microbiol.">
        <title>Cocultivation of an ultrasmall environmental parasitic bacterium with lytic ability against bacteria associated with wastewater foams.</title>
        <authorList>
            <person name="Batinovic S."/>
            <person name="Rose J.J.A."/>
            <person name="Ratcliffe J."/>
            <person name="Seviour R.J."/>
            <person name="Petrovski S."/>
        </authorList>
    </citation>
    <scope>NUCLEOTIDE SEQUENCE</scope>
    <source>
        <strain evidence="1">CON44</strain>
    </source>
</reference>